<sequence length="206" mass="22837">METIHVEFDELIAMASEQHGPGLELQVMTLGTINSGLVQNPSPSTPYVSPTKKDWDILFQPMFDEYFQPQSVISRILVAAALILADVTGTLSSTLIDQDAPSAKILKKYDMEASDSVDTPMVERTKLDKDLQGIPIDPTHYRGMVCSLMYLTSSRPDLIFAVCMCARYLAKPIEKHLHSIKQIPITPDVKILEEVPLAVCSSWATD</sequence>
<protein>
    <submittedName>
        <fullName evidence="1">Uncharacterized protein</fullName>
    </submittedName>
</protein>
<proteinExistence type="predicted"/>
<evidence type="ECO:0000313" key="1">
    <source>
        <dbReference type="EMBL" id="GJT50436.1"/>
    </source>
</evidence>
<dbReference type="EMBL" id="BQNB010016320">
    <property type="protein sequence ID" value="GJT50436.1"/>
    <property type="molecule type" value="Genomic_DNA"/>
</dbReference>
<dbReference type="Proteomes" id="UP001151760">
    <property type="component" value="Unassembled WGS sequence"/>
</dbReference>
<reference evidence="1" key="2">
    <citation type="submission" date="2022-01" db="EMBL/GenBank/DDBJ databases">
        <authorList>
            <person name="Yamashiro T."/>
            <person name="Shiraishi A."/>
            <person name="Satake H."/>
            <person name="Nakayama K."/>
        </authorList>
    </citation>
    <scope>NUCLEOTIDE SEQUENCE</scope>
</reference>
<keyword evidence="2" id="KW-1185">Reference proteome</keyword>
<dbReference type="PANTHER" id="PTHR11439:SF483">
    <property type="entry name" value="PEPTIDE SYNTHASE GLIP-LIKE, PUTATIVE (AFU_ORTHOLOGUE AFUA_3G12920)-RELATED"/>
    <property type="match status" value="1"/>
</dbReference>
<evidence type="ECO:0000313" key="2">
    <source>
        <dbReference type="Proteomes" id="UP001151760"/>
    </source>
</evidence>
<organism evidence="1 2">
    <name type="scientific">Tanacetum coccineum</name>
    <dbReference type="NCBI Taxonomy" id="301880"/>
    <lineage>
        <taxon>Eukaryota</taxon>
        <taxon>Viridiplantae</taxon>
        <taxon>Streptophyta</taxon>
        <taxon>Embryophyta</taxon>
        <taxon>Tracheophyta</taxon>
        <taxon>Spermatophyta</taxon>
        <taxon>Magnoliopsida</taxon>
        <taxon>eudicotyledons</taxon>
        <taxon>Gunneridae</taxon>
        <taxon>Pentapetalae</taxon>
        <taxon>asterids</taxon>
        <taxon>campanulids</taxon>
        <taxon>Asterales</taxon>
        <taxon>Asteraceae</taxon>
        <taxon>Asteroideae</taxon>
        <taxon>Anthemideae</taxon>
        <taxon>Anthemidinae</taxon>
        <taxon>Tanacetum</taxon>
    </lineage>
</organism>
<gene>
    <name evidence="1" type="ORF">Tco_0976593</name>
</gene>
<comment type="caution">
    <text evidence="1">The sequence shown here is derived from an EMBL/GenBank/DDBJ whole genome shotgun (WGS) entry which is preliminary data.</text>
</comment>
<dbReference type="PANTHER" id="PTHR11439">
    <property type="entry name" value="GAG-POL-RELATED RETROTRANSPOSON"/>
    <property type="match status" value="1"/>
</dbReference>
<accession>A0ABQ5EHR7</accession>
<name>A0ABQ5EHR7_9ASTR</name>
<reference evidence="1" key="1">
    <citation type="journal article" date="2022" name="Int. J. Mol. Sci.">
        <title>Draft Genome of Tanacetum Coccineum: Genomic Comparison of Closely Related Tanacetum-Family Plants.</title>
        <authorList>
            <person name="Yamashiro T."/>
            <person name="Shiraishi A."/>
            <person name="Nakayama K."/>
            <person name="Satake H."/>
        </authorList>
    </citation>
    <scope>NUCLEOTIDE SEQUENCE</scope>
</reference>